<reference evidence="3 4" key="1">
    <citation type="journal article" date="2009" name="Genome Res.">
        <title>Comparative genomics of protoploid Saccharomycetaceae.</title>
        <authorList>
            <consortium name="The Genolevures Consortium"/>
            <person name="Souciet J.-L."/>
            <person name="Dujon B."/>
            <person name="Gaillardin C."/>
            <person name="Johnston M."/>
            <person name="Baret P.V."/>
            <person name="Cliften P."/>
            <person name="Sherman D.J."/>
            <person name="Weissenbach J."/>
            <person name="Westhof E."/>
            <person name="Wincker P."/>
            <person name="Jubin C."/>
            <person name="Poulain J."/>
            <person name="Barbe V."/>
            <person name="Segurens B."/>
            <person name="Artiguenave F."/>
            <person name="Anthouard V."/>
            <person name="Vacherie B."/>
            <person name="Val M.-E."/>
            <person name="Fulton R.S."/>
            <person name="Minx P."/>
            <person name="Wilson R."/>
            <person name="Durrens P."/>
            <person name="Jean G."/>
            <person name="Marck C."/>
            <person name="Martin T."/>
            <person name="Nikolski M."/>
            <person name="Rolland T."/>
            <person name="Seret M.-L."/>
            <person name="Casaregola S."/>
            <person name="Despons L."/>
            <person name="Fairhead C."/>
            <person name="Fischer G."/>
            <person name="Lafontaine I."/>
            <person name="Leh V."/>
            <person name="Lemaire M."/>
            <person name="de Montigny J."/>
            <person name="Neuveglise C."/>
            <person name="Thierry A."/>
            <person name="Blanc-Lenfle I."/>
            <person name="Bleykasten C."/>
            <person name="Diffels J."/>
            <person name="Fritsch E."/>
            <person name="Frangeul L."/>
            <person name="Goeffon A."/>
            <person name="Jauniaux N."/>
            <person name="Kachouri-Lafond R."/>
            <person name="Payen C."/>
            <person name="Potier S."/>
            <person name="Pribylova L."/>
            <person name="Ozanne C."/>
            <person name="Richard G.-F."/>
            <person name="Sacerdot C."/>
            <person name="Straub M.-L."/>
            <person name="Talla E."/>
        </authorList>
    </citation>
    <scope>NUCLEOTIDE SEQUENCE [LARGE SCALE GENOMIC DNA]</scope>
    <source>
        <strain evidence="4">ATCC 56472 / CBS 6340 / NRRL Y-8284</strain>
    </source>
</reference>
<protein>
    <submittedName>
        <fullName evidence="3">KLTH0F15004p</fullName>
    </submittedName>
</protein>
<dbReference type="FunCoup" id="C5DJB2">
    <property type="interactions" value="170"/>
</dbReference>
<feature type="region of interest" description="Disordered" evidence="1">
    <location>
        <begin position="39"/>
        <end position="94"/>
    </location>
</feature>
<evidence type="ECO:0000259" key="2">
    <source>
        <dbReference type="PROSITE" id="PS50030"/>
    </source>
</evidence>
<dbReference type="InterPro" id="IPR009060">
    <property type="entry name" value="UBA-like_sf"/>
</dbReference>
<dbReference type="InterPro" id="IPR015940">
    <property type="entry name" value="UBA"/>
</dbReference>
<dbReference type="Gene3D" id="1.10.8.10">
    <property type="entry name" value="DNA helicase RuvA subunit, C-terminal domain"/>
    <property type="match status" value="1"/>
</dbReference>
<evidence type="ECO:0000313" key="3">
    <source>
        <dbReference type="EMBL" id="CAR24401.1"/>
    </source>
</evidence>
<dbReference type="Proteomes" id="UP000002036">
    <property type="component" value="Chromosome F"/>
</dbReference>
<dbReference type="OrthoDB" id="4489171at2759"/>
<name>C5DJB2_LACTC</name>
<sequence>MSENAIQSLLDMGITREVAIEALAKTNGDVENSVNYIFSGELPQQGPPPAPEETPEDREKEPESESELPENPEFIEEAPPSEDEATDQQGVAVSPREQIACQLKNRPEDPLVVRPASGNALFENYFALFCLAVGLGFPHHFLEPDFQDLTYGQDWYKGQFLKPAYRVKFENNDDVSIVPQETLTSQDNLILQPELLWQFQKFLAVQNSPQCRRKYVTARYLTKVLEPQVVEKLNNSDHLHEALPSFIKSLANDVELCPGAHSVKELFISTAYYKPVSEPEPIETLVSLLHFMPEEYDTNIYKMFNALLYPDSNEDAEMDDIQNSLGNLAPMITIVFDEMDESTEQATLPHGVDVPLEFYPQLYTEEAKNLLIKEVTKLSADSQTQARSILRNLNDLKSFQGKQIHSFLNSALDFITKDMSGVSEQSGVQELVDSLQEVKQQLGSKKTEKMAQYKAVSHRLNNELNLSHPELGIIQRAKDLGLIDEPYLLTSAVISASNYFIRQNNGQWFHVVGRSNSEHMDVTKTDASTVSSAIRFHTRCASESPLMFTYFKPSAIDTEAQVKEAVGHNKGAKLFAEQDQKHINTLSAPDEEDLIDL</sequence>
<dbReference type="SUPFAM" id="SSF46934">
    <property type="entry name" value="UBA-like"/>
    <property type="match status" value="1"/>
</dbReference>
<dbReference type="GO" id="GO:0005829">
    <property type="term" value="C:cytosol"/>
    <property type="evidence" value="ECO:0007669"/>
    <property type="project" value="TreeGrafter"/>
</dbReference>
<dbReference type="STRING" id="559295.C5DJB2"/>
<gene>
    <name evidence="3" type="ordered locus">KLTH0F15004g</name>
</gene>
<dbReference type="EMBL" id="CU928170">
    <property type="protein sequence ID" value="CAR24401.1"/>
    <property type="molecule type" value="Genomic_DNA"/>
</dbReference>
<dbReference type="InParanoid" id="C5DJB2"/>
<dbReference type="PROSITE" id="PS50030">
    <property type="entry name" value="UBA"/>
    <property type="match status" value="1"/>
</dbReference>
<dbReference type="AlphaFoldDB" id="C5DJB2"/>
<evidence type="ECO:0000256" key="1">
    <source>
        <dbReference type="SAM" id="MobiDB-lite"/>
    </source>
</evidence>
<dbReference type="GO" id="GO:0005634">
    <property type="term" value="C:nucleus"/>
    <property type="evidence" value="ECO:0007669"/>
    <property type="project" value="TreeGrafter"/>
</dbReference>
<accession>C5DJB2</accession>
<dbReference type="SMART" id="SM00165">
    <property type="entry name" value="UBA"/>
    <property type="match status" value="1"/>
</dbReference>
<dbReference type="Pfam" id="PF00627">
    <property type="entry name" value="UBA"/>
    <property type="match status" value="1"/>
</dbReference>
<dbReference type="HOGENOM" id="CLU_028632_0_0_1"/>
<feature type="compositionally biased region" description="Acidic residues" evidence="1">
    <location>
        <begin position="64"/>
        <end position="86"/>
    </location>
</feature>
<organism evidence="3 4">
    <name type="scientific">Lachancea thermotolerans (strain ATCC 56472 / CBS 6340 / NRRL Y-8284)</name>
    <name type="common">Yeast</name>
    <name type="synonym">Kluyveromyces thermotolerans</name>
    <dbReference type="NCBI Taxonomy" id="559295"/>
    <lineage>
        <taxon>Eukaryota</taxon>
        <taxon>Fungi</taxon>
        <taxon>Dikarya</taxon>
        <taxon>Ascomycota</taxon>
        <taxon>Saccharomycotina</taxon>
        <taxon>Saccharomycetes</taxon>
        <taxon>Saccharomycetales</taxon>
        <taxon>Saccharomycetaceae</taxon>
        <taxon>Lachancea</taxon>
    </lineage>
</organism>
<dbReference type="PANTHER" id="PTHR39597">
    <property type="entry name" value="UBA DOMAIN-CONTAINING PROTEIN RUP1"/>
    <property type="match status" value="1"/>
</dbReference>
<dbReference type="PANTHER" id="PTHR39597:SF1">
    <property type="entry name" value="UBA DOMAIN-CONTAINING PROTEIN RUP1"/>
    <property type="match status" value="1"/>
</dbReference>
<keyword evidence="4" id="KW-1185">Reference proteome</keyword>
<dbReference type="GeneID" id="8293067"/>
<proteinExistence type="predicted"/>
<dbReference type="GO" id="GO:0016579">
    <property type="term" value="P:protein deubiquitination"/>
    <property type="evidence" value="ECO:0007669"/>
    <property type="project" value="TreeGrafter"/>
</dbReference>
<dbReference type="eggNOG" id="ENOG502S0Z0">
    <property type="taxonomic scope" value="Eukaryota"/>
</dbReference>
<dbReference type="KEGG" id="lth:KLTH0F15004g"/>
<dbReference type="InterPro" id="IPR055335">
    <property type="entry name" value="Ucp6/RUP1"/>
</dbReference>
<feature type="domain" description="UBA" evidence="2">
    <location>
        <begin position="1"/>
        <end position="40"/>
    </location>
</feature>
<dbReference type="InterPro" id="IPR041970">
    <property type="entry name" value="Rup1_UBA"/>
</dbReference>
<dbReference type="CDD" id="cd14307">
    <property type="entry name" value="UBA_RUP1p"/>
    <property type="match status" value="1"/>
</dbReference>
<evidence type="ECO:0000313" key="4">
    <source>
        <dbReference type="Proteomes" id="UP000002036"/>
    </source>
</evidence>
<dbReference type="RefSeq" id="XP_002554838.1">
    <property type="nucleotide sequence ID" value="XM_002554792.1"/>
</dbReference>
<dbReference type="OMA" id="PLEFYPQ"/>